<feature type="domain" description="FAD dependent oxidoreductase" evidence="1">
    <location>
        <begin position="67"/>
        <end position="509"/>
    </location>
</feature>
<accession>A0A5C3NJZ9</accession>
<dbReference type="PANTHER" id="PTHR13847">
    <property type="entry name" value="SARCOSINE DEHYDROGENASE-RELATED"/>
    <property type="match status" value="1"/>
</dbReference>
<dbReference type="STRING" id="5364.A0A5C3NJZ9"/>
<dbReference type="InterPro" id="IPR036188">
    <property type="entry name" value="FAD/NAD-bd_sf"/>
</dbReference>
<protein>
    <submittedName>
        <fullName evidence="2">FAD dependent oxidoreductase</fullName>
    </submittedName>
</protein>
<dbReference type="AlphaFoldDB" id="A0A5C3NJZ9"/>
<gene>
    <name evidence="2" type="ORF">OE88DRAFT_1620233</name>
</gene>
<name>A0A5C3NJZ9_9AGAM</name>
<evidence type="ECO:0000313" key="2">
    <source>
        <dbReference type="EMBL" id="TFK57733.1"/>
    </source>
</evidence>
<dbReference type="Gene3D" id="3.50.50.60">
    <property type="entry name" value="FAD/NAD(P)-binding domain"/>
    <property type="match status" value="2"/>
</dbReference>
<proteinExistence type="predicted"/>
<reference evidence="2 3" key="1">
    <citation type="journal article" date="2019" name="Nat. Ecol. Evol.">
        <title>Megaphylogeny resolves global patterns of mushroom evolution.</title>
        <authorList>
            <person name="Varga T."/>
            <person name="Krizsan K."/>
            <person name="Foldi C."/>
            <person name="Dima B."/>
            <person name="Sanchez-Garcia M."/>
            <person name="Sanchez-Ramirez S."/>
            <person name="Szollosi G.J."/>
            <person name="Szarkandi J.G."/>
            <person name="Papp V."/>
            <person name="Albert L."/>
            <person name="Andreopoulos W."/>
            <person name="Angelini C."/>
            <person name="Antonin V."/>
            <person name="Barry K.W."/>
            <person name="Bougher N.L."/>
            <person name="Buchanan P."/>
            <person name="Buyck B."/>
            <person name="Bense V."/>
            <person name="Catcheside P."/>
            <person name="Chovatia M."/>
            <person name="Cooper J."/>
            <person name="Damon W."/>
            <person name="Desjardin D."/>
            <person name="Finy P."/>
            <person name="Geml J."/>
            <person name="Haridas S."/>
            <person name="Hughes K."/>
            <person name="Justo A."/>
            <person name="Karasinski D."/>
            <person name="Kautmanova I."/>
            <person name="Kiss B."/>
            <person name="Kocsube S."/>
            <person name="Kotiranta H."/>
            <person name="LaButti K.M."/>
            <person name="Lechner B.E."/>
            <person name="Liimatainen K."/>
            <person name="Lipzen A."/>
            <person name="Lukacs Z."/>
            <person name="Mihaltcheva S."/>
            <person name="Morgado L.N."/>
            <person name="Niskanen T."/>
            <person name="Noordeloos M.E."/>
            <person name="Ohm R.A."/>
            <person name="Ortiz-Santana B."/>
            <person name="Ovrebo C."/>
            <person name="Racz N."/>
            <person name="Riley R."/>
            <person name="Savchenko A."/>
            <person name="Shiryaev A."/>
            <person name="Soop K."/>
            <person name="Spirin V."/>
            <person name="Szebenyi C."/>
            <person name="Tomsovsky M."/>
            <person name="Tulloss R.E."/>
            <person name="Uehling J."/>
            <person name="Grigoriev I.V."/>
            <person name="Vagvolgyi C."/>
            <person name="Papp T."/>
            <person name="Martin F.M."/>
            <person name="Miettinen O."/>
            <person name="Hibbett D.S."/>
            <person name="Nagy L.G."/>
        </authorList>
    </citation>
    <scope>NUCLEOTIDE SEQUENCE [LARGE SCALE GENOMIC DNA]</scope>
    <source>
        <strain evidence="2 3">OMC1185</strain>
    </source>
</reference>
<evidence type="ECO:0000313" key="3">
    <source>
        <dbReference type="Proteomes" id="UP000305948"/>
    </source>
</evidence>
<dbReference type="EMBL" id="ML213503">
    <property type="protein sequence ID" value="TFK57733.1"/>
    <property type="molecule type" value="Genomic_DNA"/>
</dbReference>
<keyword evidence="3" id="KW-1185">Reference proteome</keyword>
<evidence type="ECO:0000259" key="1">
    <source>
        <dbReference type="Pfam" id="PF01266"/>
    </source>
</evidence>
<dbReference type="OrthoDB" id="429143at2759"/>
<dbReference type="InterPro" id="IPR006076">
    <property type="entry name" value="FAD-dep_OxRdtase"/>
</dbReference>
<dbReference type="PANTHER" id="PTHR13847:SF213">
    <property type="entry name" value="DEPENDENT OXIDOREDUCTASE, PUTATIVE-RELATED"/>
    <property type="match status" value="1"/>
</dbReference>
<dbReference type="Gene3D" id="3.30.9.10">
    <property type="entry name" value="D-Amino Acid Oxidase, subunit A, domain 2"/>
    <property type="match status" value="2"/>
</dbReference>
<dbReference type="SUPFAM" id="SSF51905">
    <property type="entry name" value="FAD/NAD(P)-binding domain"/>
    <property type="match status" value="1"/>
</dbReference>
<dbReference type="Pfam" id="PF01266">
    <property type="entry name" value="DAO"/>
    <property type="match status" value="1"/>
</dbReference>
<organism evidence="2 3">
    <name type="scientific">Heliocybe sulcata</name>
    <dbReference type="NCBI Taxonomy" id="5364"/>
    <lineage>
        <taxon>Eukaryota</taxon>
        <taxon>Fungi</taxon>
        <taxon>Dikarya</taxon>
        <taxon>Basidiomycota</taxon>
        <taxon>Agaricomycotina</taxon>
        <taxon>Agaricomycetes</taxon>
        <taxon>Gloeophyllales</taxon>
        <taxon>Gloeophyllaceae</taxon>
        <taxon>Heliocybe</taxon>
    </lineage>
</organism>
<sequence>MGHTLSKLRLAVKELTRLTQLYDDIYKRLLASPGIPDASKPTTKSFWTVPASPISTHISKELPEHADIVIIGSGITGASVVYNILEYVPSGSLTIVMLEAREACSGATARNGGHINPPLWHDYADLKGVYGEKEAKTIIKFRLAHLREMMDVAVSENIVDHCQIREVETVDVYFDDARFGTAEEAFKVWQMDMSADTDTFYAADKESAIKVCYCILEGKYRVMDSGYSASLQNFGLADEVSGAIIGAAGAVHPYRFVTSILSNLLKRHPDHFFLSTHTPCTGIHSSPRGYTVVTPLGTITTPHVVHATNAWVSHLVTSLRTKVVPIRGNMTAQRPGQALSRSTLDGYRAHIFYRDQGYDYLTQLPDGEHELMFGGGFAQQNKNGLSEVADLDDGSLNWGITNHLGGALPHYFGPSNWGAEAQPSNSSERDVADWPSGRMKSFWTGILGISVDGRPWVGRLPPIMTRRHPPVPLPGKSPLTSAPSEWIAAGYSGEGMPHAWMSGKGLAYMVLGVEKETGLYEWFPESFIVSDKRRRKANVEDVLDRFRK</sequence>
<dbReference type="GO" id="GO:0005737">
    <property type="term" value="C:cytoplasm"/>
    <property type="evidence" value="ECO:0007669"/>
    <property type="project" value="TreeGrafter"/>
</dbReference>
<dbReference type="Proteomes" id="UP000305948">
    <property type="component" value="Unassembled WGS sequence"/>
</dbReference>